<proteinExistence type="inferred from homology"/>
<dbReference type="Pfam" id="PF00579">
    <property type="entry name" value="tRNA-synt_1b"/>
    <property type="match status" value="1"/>
</dbReference>
<keyword evidence="7 9" id="KW-0030">Aminoacyl-tRNA synthetase</keyword>
<dbReference type="AlphaFoldDB" id="A0A8J7KJV0"/>
<sequence length="319" mass="34328">MPRLLTAFKPTGHLHLGNLIGAVRPIAARRQDSDTTVFIADLHAMTVQHDPTTLRALTMECAGLLLASGVDPSCFYAQSHLPEHTELHYLLECVTHYGEAHRMIQFKEKGGTGSRISLLTYPVLMAADILLHDTDQVPVGEDQLQHLELTRTVAQRFNSLYGTTFTVPVGVAPLVGARIMDLGDPNRKMGKTGATDHGSIQLLDPPDVIRRKVMRAVTDTLGVVRFAPEEQPGVANLLTILAACTSGDPRELAGTFTGYGELKAAVADAVVATVAPIQERYAALDPSDVRQALLGGAKRARDTAYPTVSRARAAIGLLD</sequence>
<dbReference type="Gene3D" id="3.40.50.620">
    <property type="entry name" value="HUPs"/>
    <property type="match status" value="1"/>
</dbReference>
<dbReference type="PROSITE" id="PS00178">
    <property type="entry name" value="AA_TRNA_LIGASE_I"/>
    <property type="match status" value="1"/>
</dbReference>
<dbReference type="EMBL" id="JADOUF010000001">
    <property type="protein sequence ID" value="MBG6140790.1"/>
    <property type="molecule type" value="Genomic_DNA"/>
</dbReference>
<organism evidence="10 11">
    <name type="scientific">Longispora fulva</name>
    <dbReference type="NCBI Taxonomy" id="619741"/>
    <lineage>
        <taxon>Bacteria</taxon>
        <taxon>Bacillati</taxon>
        <taxon>Actinomycetota</taxon>
        <taxon>Actinomycetes</taxon>
        <taxon>Micromonosporales</taxon>
        <taxon>Micromonosporaceae</taxon>
        <taxon>Longispora</taxon>
    </lineage>
</organism>
<dbReference type="InterPro" id="IPR002306">
    <property type="entry name" value="Trp-tRNA-ligase"/>
</dbReference>
<dbReference type="Proteomes" id="UP000622552">
    <property type="component" value="Unassembled WGS sequence"/>
</dbReference>
<keyword evidence="11" id="KW-1185">Reference proteome</keyword>
<evidence type="ECO:0000256" key="7">
    <source>
        <dbReference type="ARBA" id="ARBA00023146"/>
    </source>
</evidence>
<dbReference type="RefSeq" id="WP_197007298.1">
    <property type="nucleotide sequence ID" value="NZ_BONS01000019.1"/>
</dbReference>
<keyword evidence="4 9" id="KW-0547">Nucleotide-binding</keyword>
<evidence type="ECO:0000256" key="2">
    <source>
        <dbReference type="ARBA" id="ARBA00013161"/>
    </source>
</evidence>
<evidence type="ECO:0000256" key="6">
    <source>
        <dbReference type="ARBA" id="ARBA00022917"/>
    </source>
</evidence>
<comment type="similarity">
    <text evidence="1 9">Belongs to the class-I aminoacyl-tRNA synthetase family.</text>
</comment>
<evidence type="ECO:0000313" key="11">
    <source>
        <dbReference type="Proteomes" id="UP000622552"/>
    </source>
</evidence>
<dbReference type="Gene3D" id="1.10.240.10">
    <property type="entry name" value="Tyrosyl-Transfer RNA Synthetase"/>
    <property type="match status" value="1"/>
</dbReference>
<comment type="caution">
    <text evidence="10">The sequence shown here is derived from an EMBL/GenBank/DDBJ whole genome shotgun (WGS) entry which is preliminary data.</text>
</comment>
<accession>A0A8J7KJV0</accession>
<evidence type="ECO:0000256" key="8">
    <source>
        <dbReference type="NCBIfam" id="TIGR00233"/>
    </source>
</evidence>
<dbReference type="CDD" id="cd00806">
    <property type="entry name" value="TrpRS_core"/>
    <property type="match status" value="1"/>
</dbReference>
<dbReference type="GO" id="GO:0006436">
    <property type="term" value="P:tryptophanyl-tRNA aminoacylation"/>
    <property type="evidence" value="ECO:0007669"/>
    <property type="project" value="UniProtKB-UniRule"/>
</dbReference>
<name>A0A8J7KJV0_9ACTN</name>
<dbReference type="PANTHER" id="PTHR43766:SF1">
    <property type="entry name" value="TRYPTOPHAN--TRNA LIGASE, MITOCHONDRIAL"/>
    <property type="match status" value="1"/>
</dbReference>
<reference evidence="10" key="1">
    <citation type="submission" date="2020-11" db="EMBL/GenBank/DDBJ databases">
        <title>Sequencing the genomes of 1000 actinobacteria strains.</title>
        <authorList>
            <person name="Klenk H.-P."/>
        </authorList>
    </citation>
    <scope>NUCLEOTIDE SEQUENCE</scope>
    <source>
        <strain evidence="10">DSM 45356</strain>
    </source>
</reference>
<evidence type="ECO:0000256" key="3">
    <source>
        <dbReference type="ARBA" id="ARBA00022598"/>
    </source>
</evidence>
<dbReference type="GO" id="GO:0004830">
    <property type="term" value="F:tryptophan-tRNA ligase activity"/>
    <property type="evidence" value="ECO:0007669"/>
    <property type="project" value="UniProtKB-UniRule"/>
</dbReference>
<keyword evidence="3 9" id="KW-0436">Ligase</keyword>
<evidence type="ECO:0000256" key="5">
    <source>
        <dbReference type="ARBA" id="ARBA00022840"/>
    </source>
</evidence>
<dbReference type="GO" id="GO:0005524">
    <property type="term" value="F:ATP binding"/>
    <property type="evidence" value="ECO:0007669"/>
    <property type="project" value="UniProtKB-KW"/>
</dbReference>
<dbReference type="GO" id="GO:0005829">
    <property type="term" value="C:cytosol"/>
    <property type="evidence" value="ECO:0007669"/>
    <property type="project" value="TreeGrafter"/>
</dbReference>
<dbReference type="InterPro" id="IPR001412">
    <property type="entry name" value="aa-tRNA-synth_I_CS"/>
</dbReference>
<evidence type="ECO:0000256" key="9">
    <source>
        <dbReference type="RuleBase" id="RU363036"/>
    </source>
</evidence>
<dbReference type="NCBIfam" id="TIGR00233">
    <property type="entry name" value="trpS"/>
    <property type="match status" value="1"/>
</dbReference>
<dbReference type="InterPro" id="IPR050203">
    <property type="entry name" value="Trp-tRNA_synthetase"/>
</dbReference>
<dbReference type="InterPro" id="IPR014729">
    <property type="entry name" value="Rossmann-like_a/b/a_fold"/>
</dbReference>
<evidence type="ECO:0000313" key="10">
    <source>
        <dbReference type="EMBL" id="MBG6140790.1"/>
    </source>
</evidence>
<dbReference type="SUPFAM" id="SSF52374">
    <property type="entry name" value="Nucleotidylyl transferase"/>
    <property type="match status" value="1"/>
</dbReference>
<evidence type="ECO:0000256" key="1">
    <source>
        <dbReference type="ARBA" id="ARBA00005594"/>
    </source>
</evidence>
<gene>
    <name evidence="10" type="ORF">IW245_006984</name>
</gene>
<keyword evidence="6 9" id="KW-0648">Protein biosynthesis</keyword>
<dbReference type="PRINTS" id="PR01039">
    <property type="entry name" value="TRNASYNTHTRP"/>
</dbReference>
<dbReference type="InterPro" id="IPR002305">
    <property type="entry name" value="aa-tRNA-synth_Ic"/>
</dbReference>
<evidence type="ECO:0000256" key="4">
    <source>
        <dbReference type="ARBA" id="ARBA00022741"/>
    </source>
</evidence>
<dbReference type="PANTHER" id="PTHR43766">
    <property type="entry name" value="TRYPTOPHAN--TRNA LIGASE, MITOCHONDRIAL"/>
    <property type="match status" value="1"/>
</dbReference>
<protein>
    <recommendedName>
        <fullName evidence="2 8">Tryptophan--tRNA ligase</fullName>
        <ecNumber evidence="2 8">6.1.1.2</ecNumber>
    </recommendedName>
</protein>
<dbReference type="EC" id="6.1.1.2" evidence="2 8"/>
<keyword evidence="5 9" id="KW-0067">ATP-binding</keyword>